<feature type="region of interest" description="Disordered" evidence="1">
    <location>
        <begin position="1"/>
        <end position="28"/>
    </location>
</feature>
<feature type="compositionally biased region" description="Basic and acidic residues" evidence="1">
    <location>
        <begin position="10"/>
        <end position="25"/>
    </location>
</feature>
<dbReference type="EMBL" id="HG723169">
    <property type="protein sequence ID" value="CDJ65458.1"/>
    <property type="molecule type" value="Genomic_DNA"/>
</dbReference>
<gene>
    <name evidence="2" type="ORF">ENH_00005350</name>
</gene>
<organism evidence="2 3">
    <name type="scientific">Eimeria necatrix</name>
    <dbReference type="NCBI Taxonomy" id="51315"/>
    <lineage>
        <taxon>Eukaryota</taxon>
        <taxon>Sar</taxon>
        <taxon>Alveolata</taxon>
        <taxon>Apicomplexa</taxon>
        <taxon>Conoidasida</taxon>
        <taxon>Coccidia</taxon>
        <taxon>Eucoccidiorida</taxon>
        <taxon>Eimeriorina</taxon>
        <taxon>Eimeriidae</taxon>
        <taxon>Eimeria</taxon>
    </lineage>
</organism>
<dbReference type="Proteomes" id="UP000030754">
    <property type="component" value="Unassembled WGS sequence"/>
</dbReference>
<accession>U6MQT8</accession>
<dbReference type="GeneID" id="25470726"/>
<feature type="compositionally biased region" description="Low complexity" evidence="1">
    <location>
        <begin position="133"/>
        <end position="146"/>
    </location>
</feature>
<evidence type="ECO:0000313" key="3">
    <source>
        <dbReference type="Proteomes" id="UP000030754"/>
    </source>
</evidence>
<dbReference type="VEuPathDB" id="ToxoDB:ENH_00005350"/>
<evidence type="ECO:0000313" key="2">
    <source>
        <dbReference type="EMBL" id="CDJ65458.1"/>
    </source>
</evidence>
<proteinExistence type="predicted"/>
<dbReference type="AlphaFoldDB" id="U6MQT8"/>
<reference evidence="2" key="1">
    <citation type="submission" date="2013-10" db="EMBL/GenBank/DDBJ databases">
        <title>Genomic analysis of the causative agents of coccidiosis in chickens.</title>
        <authorList>
            <person name="Reid A.J."/>
            <person name="Blake D."/>
            <person name="Billington K."/>
            <person name="Browne H."/>
            <person name="Dunn M."/>
            <person name="Hung S."/>
            <person name="Kawahara F."/>
            <person name="Miranda-Saavedra D."/>
            <person name="Mourier T."/>
            <person name="Nagra H."/>
            <person name="Otto T.D."/>
            <person name="Rawlings N."/>
            <person name="Sanchez A."/>
            <person name="Sanders M."/>
            <person name="Subramaniam C."/>
            <person name="Tay Y."/>
            <person name="Dear P."/>
            <person name="Doerig C."/>
            <person name="Gruber A."/>
            <person name="Parkinson J."/>
            <person name="Shirley M."/>
            <person name="Wan K.L."/>
            <person name="Berriman M."/>
            <person name="Tomley F."/>
            <person name="Pain A."/>
        </authorList>
    </citation>
    <scope>NUCLEOTIDE SEQUENCE [LARGE SCALE GENOMIC DNA]</scope>
    <source>
        <strain evidence="2">Houghton</strain>
    </source>
</reference>
<sequence length="146" mass="15944">MGASELCDSQVREGPADQKRQKDNSFRASRWLFELHRRKRRSPRRWLWPLRPRSRRHSRSPIQDRQSLRSFPPRPLQGEKGETQVLICCSKGPGGPRGPRGPSGGPRRTLGHFGGPPGAPGEPRGAPGGPQLGASSRGAAAAAGRF</sequence>
<keyword evidence="3" id="KW-1185">Reference proteome</keyword>
<feature type="region of interest" description="Disordered" evidence="1">
    <location>
        <begin position="42"/>
        <end position="146"/>
    </location>
</feature>
<feature type="compositionally biased region" description="Gly residues" evidence="1">
    <location>
        <begin position="92"/>
        <end position="104"/>
    </location>
</feature>
<name>U6MQT8_9EIME</name>
<reference evidence="2" key="2">
    <citation type="submission" date="2013-10" db="EMBL/GenBank/DDBJ databases">
        <authorList>
            <person name="Aslett M."/>
        </authorList>
    </citation>
    <scope>NUCLEOTIDE SEQUENCE [LARGE SCALE GENOMIC DNA]</scope>
    <source>
        <strain evidence="2">Houghton</strain>
    </source>
</reference>
<protein>
    <submittedName>
        <fullName evidence="2">Uncharacterized protein</fullName>
    </submittedName>
</protein>
<evidence type="ECO:0000256" key="1">
    <source>
        <dbReference type="SAM" id="MobiDB-lite"/>
    </source>
</evidence>
<dbReference type="RefSeq" id="XP_013433925.1">
    <property type="nucleotide sequence ID" value="XM_013578471.1"/>
</dbReference>